<accession>A0A7J3XX21</accession>
<proteinExistence type="predicted"/>
<dbReference type="AlphaFoldDB" id="A0A7J3XX21"/>
<evidence type="ECO:0000313" key="1">
    <source>
        <dbReference type="EMBL" id="HHP67254.1"/>
    </source>
</evidence>
<organism evidence="1">
    <name type="scientific">Thermogladius calderae</name>
    <dbReference type="NCBI Taxonomy" id="1200300"/>
    <lineage>
        <taxon>Archaea</taxon>
        <taxon>Thermoproteota</taxon>
        <taxon>Thermoprotei</taxon>
        <taxon>Desulfurococcales</taxon>
        <taxon>Desulfurococcaceae</taxon>
        <taxon>Thermogladius</taxon>
    </lineage>
</organism>
<reference evidence="1" key="1">
    <citation type="journal article" date="2020" name="mSystems">
        <title>Genome- and Community-Level Interaction Insights into Carbon Utilization and Element Cycling Functions of Hydrothermarchaeota in Hydrothermal Sediment.</title>
        <authorList>
            <person name="Zhou Z."/>
            <person name="Liu Y."/>
            <person name="Xu W."/>
            <person name="Pan J."/>
            <person name="Luo Z.H."/>
            <person name="Li M."/>
        </authorList>
    </citation>
    <scope>NUCLEOTIDE SEQUENCE [LARGE SCALE GENOMIC DNA]</scope>
    <source>
        <strain evidence="1">SpSt-110</strain>
    </source>
</reference>
<name>A0A7J3XX21_9CREN</name>
<dbReference type="EMBL" id="DRYK01000013">
    <property type="protein sequence ID" value="HHP67254.1"/>
    <property type="molecule type" value="Genomic_DNA"/>
</dbReference>
<comment type="caution">
    <text evidence="1">The sequence shown here is derived from an EMBL/GenBank/DDBJ whole genome shotgun (WGS) entry which is preliminary data.</text>
</comment>
<protein>
    <submittedName>
        <fullName evidence="1">Uncharacterized protein</fullName>
    </submittedName>
</protein>
<gene>
    <name evidence="1" type="ORF">ENM60_00410</name>
</gene>
<sequence>MCGRPFPEGQGIVIRYGDLELEFHSSRCASRFFRSLLERVEPRILQPYIKRLVEEYAELLEARAKKKAKSI</sequence>